<evidence type="ECO:0000256" key="2">
    <source>
        <dbReference type="ARBA" id="ARBA00022801"/>
    </source>
</evidence>
<gene>
    <name evidence="7" type="ORF">Y717_09240</name>
</gene>
<keyword evidence="2" id="KW-0378">Hydrolase</keyword>
<accession>A0A2T7SPQ4</accession>
<dbReference type="Proteomes" id="UP000245992">
    <property type="component" value="Unassembled WGS sequence"/>
</dbReference>
<feature type="binding site" description="via carbamate group" evidence="4">
    <location>
        <position position="158"/>
    </location>
    <ligand>
        <name>Zn(2+)</name>
        <dbReference type="ChEBI" id="CHEBI:29105"/>
        <label>1</label>
    </ligand>
</feature>
<reference evidence="7 8" key="1">
    <citation type="submission" date="2013-12" db="EMBL/GenBank/DDBJ databases">
        <title>Annotated genome of Streptomyces scopuliridis.</title>
        <authorList>
            <person name="Olson J.B."/>
        </authorList>
    </citation>
    <scope>NUCLEOTIDE SEQUENCE [LARGE SCALE GENOMIC DNA]</scope>
    <source>
        <strain evidence="7 8">RB72</strain>
    </source>
</reference>
<evidence type="ECO:0000256" key="3">
    <source>
        <dbReference type="PIRSR" id="PIRSR601559-50"/>
    </source>
</evidence>
<feature type="binding site" evidence="4">
    <location>
        <position position="191"/>
    </location>
    <ligand>
        <name>Zn(2+)</name>
        <dbReference type="ChEBI" id="CHEBI:29105"/>
        <label>2</label>
    </ligand>
</feature>
<dbReference type="GO" id="GO:0016787">
    <property type="term" value="F:hydrolase activity"/>
    <property type="evidence" value="ECO:0007669"/>
    <property type="project" value="UniProtKB-KW"/>
</dbReference>
<dbReference type="OrthoDB" id="9795018at2"/>
<evidence type="ECO:0000256" key="4">
    <source>
        <dbReference type="PIRSR" id="PIRSR601559-51"/>
    </source>
</evidence>
<feature type="modified residue" description="N6-carboxylysine" evidence="3 5">
    <location>
        <position position="158"/>
    </location>
</feature>
<evidence type="ECO:0000256" key="5">
    <source>
        <dbReference type="PROSITE-ProRule" id="PRU00679"/>
    </source>
</evidence>
<dbReference type="PANTHER" id="PTHR10819">
    <property type="entry name" value="PHOSPHOTRIESTERASE-RELATED"/>
    <property type="match status" value="1"/>
</dbReference>
<proteinExistence type="inferred from homology"/>
<feature type="region of interest" description="Disordered" evidence="6">
    <location>
        <begin position="1"/>
        <end position="24"/>
    </location>
</feature>
<protein>
    <submittedName>
        <fullName evidence="7">Phosphotriesterase</fullName>
    </submittedName>
</protein>
<evidence type="ECO:0000256" key="1">
    <source>
        <dbReference type="ARBA" id="ARBA00022723"/>
    </source>
</evidence>
<comment type="caution">
    <text evidence="7">The sequence shown here is derived from an EMBL/GenBank/DDBJ whole genome shotgun (WGS) entry which is preliminary data.</text>
</comment>
<dbReference type="RefSeq" id="WP_078490328.1">
    <property type="nucleotide sequence ID" value="NZ_AZSP01000378.1"/>
</dbReference>
<dbReference type="PIRSF" id="PIRSF016839">
    <property type="entry name" value="PhP"/>
    <property type="match status" value="1"/>
</dbReference>
<dbReference type="EMBL" id="AZSP01000378">
    <property type="protein sequence ID" value="PVE04847.1"/>
    <property type="molecule type" value="Genomic_DNA"/>
</dbReference>
<keyword evidence="1 4" id="KW-0479">Metal-binding</keyword>
<dbReference type="InterPro" id="IPR032466">
    <property type="entry name" value="Metal_Hydrolase"/>
</dbReference>
<feature type="binding site" evidence="4">
    <location>
        <position position="49"/>
    </location>
    <ligand>
        <name>Zn(2+)</name>
        <dbReference type="ChEBI" id="CHEBI:29105"/>
        <label>1</label>
    </ligand>
</feature>
<keyword evidence="8" id="KW-1185">Reference proteome</keyword>
<comment type="cofactor">
    <cofactor evidence="4">
        <name>a divalent metal cation</name>
        <dbReference type="ChEBI" id="CHEBI:60240"/>
    </cofactor>
    <text evidence="4">Binds 2 divalent metal cations per subunit.</text>
</comment>
<dbReference type="InterPro" id="IPR001559">
    <property type="entry name" value="Phosphotriesterase"/>
</dbReference>
<dbReference type="AlphaFoldDB" id="A0A2T7SPQ4"/>
<feature type="binding site" evidence="4">
    <location>
        <position position="277"/>
    </location>
    <ligand>
        <name>Zn(2+)</name>
        <dbReference type="ChEBI" id="CHEBI:29105"/>
        <label>1</label>
    </ligand>
</feature>
<name>A0A2T7SPQ4_9ACTN</name>
<feature type="binding site" description="via carbamate group" evidence="4">
    <location>
        <position position="158"/>
    </location>
    <ligand>
        <name>Zn(2+)</name>
        <dbReference type="ChEBI" id="CHEBI:29105"/>
        <label>2</label>
    </ligand>
</feature>
<dbReference type="STRING" id="1440053.GCA_000718095_00405"/>
<dbReference type="SUPFAM" id="SSF51556">
    <property type="entry name" value="Metallo-dependent hydrolases"/>
    <property type="match status" value="1"/>
</dbReference>
<feature type="binding site" evidence="4">
    <location>
        <position position="51"/>
    </location>
    <ligand>
        <name>Zn(2+)</name>
        <dbReference type="ChEBI" id="CHEBI:29105"/>
        <label>1</label>
    </ligand>
</feature>
<evidence type="ECO:0000313" key="7">
    <source>
        <dbReference type="EMBL" id="PVE04847.1"/>
    </source>
</evidence>
<dbReference type="Pfam" id="PF02126">
    <property type="entry name" value="PTE"/>
    <property type="match status" value="1"/>
</dbReference>
<dbReference type="PROSITE" id="PS51347">
    <property type="entry name" value="PHOSPHOTRIESTERASE_2"/>
    <property type="match status" value="1"/>
</dbReference>
<comment type="similarity">
    <text evidence="5">Belongs to the metallo-dependent hydrolases superfamily. Phosphotriesterase family.</text>
</comment>
<evidence type="ECO:0000256" key="6">
    <source>
        <dbReference type="SAM" id="MobiDB-lite"/>
    </source>
</evidence>
<dbReference type="PANTHER" id="PTHR10819:SF3">
    <property type="entry name" value="PHOSPHOTRIESTERASE-RELATED PROTEIN"/>
    <property type="match status" value="1"/>
</dbReference>
<sequence>MSPARTPPEARTAGGRAAGGRAAEAQAARTVRTVLGEVDPAELGICDAHDHLFLRSPVLPGQELADPDAAAGRLREFRALGGRAVVQWTPYGMGRRPAELAALSRAERVHVVAATGLHQAAHYDRATLRSAGEDPAELFITELTEGIAGTGVRAGLIKVAGAFHGIDAHARRTMGAAARAHHRTGAPIAVHLELGTGALDVLDLLCGELEVPPERVILGHLGRSPDQVIQRMAAESGAYLAFDGPSRAHHATDWRLPEQLAVLAVAGFGDRLLLGGDTTVPETPGMAYLLRRLRPRLEVTLGERMVERFLVANPARALSFRAP</sequence>
<evidence type="ECO:0000313" key="8">
    <source>
        <dbReference type="Proteomes" id="UP000245992"/>
    </source>
</evidence>
<dbReference type="Gene3D" id="3.20.20.140">
    <property type="entry name" value="Metal-dependent hydrolases"/>
    <property type="match status" value="1"/>
</dbReference>
<feature type="binding site" evidence="4">
    <location>
        <position position="220"/>
    </location>
    <ligand>
        <name>Zn(2+)</name>
        <dbReference type="ChEBI" id="CHEBI:29105"/>
        <label>2</label>
    </ligand>
</feature>
<feature type="compositionally biased region" description="Low complexity" evidence="6">
    <location>
        <begin position="9"/>
        <end position="24"/>
    </location>
</feature>
<organism evidence="7 8">
    <name type="scientific">Streptomyces scopuliridis RB72</name>
    <dbReference type="NCBI Taxonomy" id="1440053"/>
    <lineage>
        <taxon>Bacteria</taxon>
        <taxon>Bacillati</taxon>
        <taxon>Actinomycetota</taxon>
        <taxon>Actinomycetes</taxon>
        <taxon>Kitasatosporales</taxon>
        <taxon>Streptomycetaceae</taxon>
        <taxon>Streptomyces</taxon>
    </lineage>
</organism>
<dbReference type="GO" id="GO:0008270">
    <property type="term" value="F:zinc ion binding"/>
    <property type="evidence" value="ECO:0007669"/>
    <property type="project" value="InterPro"/>
</dbReference>